<evidence type="ECO:0000256" key="7">
    <source>
        <dbReference type="ARBA" id="ARBA00047899"/>
    </source>
</evidence>
<dbReference type="InterPro" id="IPR017441">
    <property type="entry name" value="Protein_kinase_ATP_BS"/>
</dbReference>
<evidence type="ECO:0000256" key="6">
    <source>
        <dbReference type="ARBA" id="ARBA00022840"/>
    </source>
</evidence>
<dbReference type="InterPro" id="IPR011009">
    <property type="entry name" value="Kinase-like_dom_sf"/>
</dbReference>
<dbReference type="EC" id="2.7.11.1" evidence="1"/>
<dbReference type="PROSITE" id="PS00108">
    <property type="entry name" value="PROTEIN_KINASE_ST"/>
    <property type="match status" value="1"/>
</dbReference>
<dbReference type="PANTHER" id="PTHR24356">
    <property type="entry name" value="SERINE/THREONINE-PROTEIN KINASE"/>
    <property type="match status" value="1"/>
</dbReference>
<feature type="region of interest" description="Disordered" evidence="10">
    <location>
        <begin position="490"/>
        <end position="528"/>
    </location>
</feature>
<evidence type="ECO:0000256" key="1">
    <source>
        <dbReference type="ARBA" id="ARBA00012513"/>
    </source>
</evidence>
<feature type="domain" description="Protein kinase" evidence="11">
    <location>
        <begin position="16"/>
        <end position="276"/>
    </location>
</feature>
<evidence type="ECO:0000256" key="10">
    <source>
        <dbReference type="SAM" id="MobiDB-lite"/>
    </source>
</evidence>
<gene>
    <name evidence="13" type="ORF">EC973_003420</name>
</gene>
<dbReference type="FunFam" id="1.10.510.10:FF:000469">
    <property type="entry name" value="Serine/threonine-protein kinase 32B"/>
    <property type="match status" value="1"/>
</dbReference>
<comment type="catalytic activity">
    <reaction evidence="8">
        <text>L-seryl-[protein] + ATP = O-phospho-L-seryl-[protein] + ADP + H(+)</text>
        <dbReference type="Rhea" id="RHEA:17989"/>
        <dbReference type="Rhea" id="RHEA-COMP:9863"/>
        <dbReference type="Rhea" id="RHEA-COMP:11604"/>
        <dbReference type="ChEBI" id="CHEBI:15378"/>
        <dbReference type="ChEBI" id="CHEBI:29999"/>
        <dbReference type="ChEBI" id="CHEBI:30616"/>
        <dbReference type="ChEBI" id="CHEBI:83421"/>
        <dbReference type="ChEBI" id="CHEBI:456216"/>
        <dbReference type="EC" id="2.7.11.1"/>
    </reaction>
</comment>
<dbReference type="SUPFAM" id="SSF56112">
    <property type="entry name" value="Protein kinase-like (PK-like)"/>
    <property type="match status" value="1"/>
</dbReference>
<evidence type="ECO:0000256" key="4">
    <source>
        <dbReference type="ARBA" id="ARBA00022741"/>
    </source>
</evidence>
<dbReference type="Gene3D" id="3.30.200.20">
    <property type="entry name" value="Phosphorylase Kinase, domain 1"/>
    <property type="match status" value="1"/>
</dbReference>
<name>A0A8H7BFS0_9FUNG</name>
<evidence type="ECO:0000256" key="3">
    <source>
        <dbReference type="ARBA" id="ARBA00022679"/>
    </source>
</evidence>
<evidence type="ECO:0000256" key="9">
    <source>
        <dbReference type="PROSITE-ProRule" id="PRU10141"/>
    </source>
</evidence>
<keyword evidence="5" id="KW-0418">Kinase</keyword>
<dbReference type="SMART" id="SM00220">
    <property type="entry name" value="S_TKc"/>
    <property type="match status" value="1"/>
</dbReference>
<dbReference type="PROSITE" id="PS00107">
    <property type="entry name" value="PROTEIN_KINASE_ATP"/>
    <property type="match status" value="1"/>
</dbReference>
<evidence type="ECO:0000259" key="12">
    <source>
        <dbReference type="PROSITE" id="PS51285"/>
    </source>
</evidence>
<sequence length="528" mass="60864">MSNGPPSLGIVRLSHFKLMRIVGRGAFGKVRIVEHRETNQLYALKYINKLQCIQMDAIRNIVRERTILEQLDHPFLCRLRFAFQDSEYMYMVTDLINRLGGDLYYHISRGRFTEDVIRFWFAELATAVKYLHFNRVVHRDIKPQNILMDDKGHVHLADFNIASHLHDHKQLTSNSGTAYYMAPEIYKGGGYNEAVDWWSLGVTMYECVYGKRPFEHETTDELRAAVRRGYIHYPTNERNVSGECLAAIQGFLEMNPNKRLGQGDAGWVALVRHPFFRSVDWRRLESKTLEPPFQPAADQNHFELTFDLEELILDDVPLSAQTRKPRRPKRQNPVEYLSKQDRELQYIEEAFKTFDFTIFEKYEGFKDPIKMTVGDPPDWVKPAFEGADQGDLLPIKRITTATDTWQAEDTVSAGQPSMTAHHEASWRGPNRSASTSNLAGIAGIESSDVPWKRRSLGTLRVKQQQQNPSPLADNMIPASLSEEYAMSLQGIRKKQSTRSFRERRERDRKSINTNQDDSILKAGDSEMT</sequence>
<dbReference type="EMBL" id="JABAYA010000200">
    <property type="protein sequence ID" value="KAF7722330.1"/>
    <property type="molecule type" value="Genomic_DNA"/>
</dbReference>
<evidence type="ECO:0000313" key="13">
    <source>
        <dbReference type="EMBL" id="KAF7722330.1"/>
    </source>
</evidence>
<keyword evidence="6 9" id="KW-0067">ATP-binding</keyword>
<feature type="domain" description="AGC-kinase C-terminal" evidence="12">
    <location>
        <begin position="277"/>
        <end position="366"/>
    </location>
</feature>
<feature type="compositionally biased region" description="Basic and acidic residues" evidence="10">
    <location>
        <begin position="499"/>
        <end position="510"/>
    </location>
</feature>
<dbReference type="InterPro" id="IPR000961">
    <property type="entry name" value="AGC-kinase_C"/>
</dbReference>
<accession>A0A8H7BFS0</accession>
<dbReference type="PANTHER" id="PTHR24356:SF422">
    <property type="entry name" value="PROTEIN KINASE DOMAIN-CONTAINING PROTEIN"/>
    <property type="match status" value="1"/>
</dbReference>
<evidence type="ECO:0000256" key="2">
    <source>
        <dbReference type="ARBA" id="ARBA00022527"/>
    </source>
</evidence>
<keyword evidence="4 9" id="KW-0547">Nucleotide-binding</keyword>
<dbReference type="PROSITE" id="PS50011">
    <property type="entry name" value="PROTEIN_KINASE_DOM"/>
    <property type="match status" value="1"/>
</dbReference>
<comment type="caution">
    <text evidence="13">The sequence shown here is derived from an EMBL/GenBank/DDBJ whole genome shotgun (WGS) entry which is preliminary data.</text>
</comment>
<dbReference type="Proteomes" id="UP000605846">
    <property type="component" value="Unassembled WGS sequence"/>
</dbReference>
<evidence type="ECO:0000256" key="8">
    <source>
        <dbReference type="ARBA" id="ARBA00048679"/>
    </source>
</evidence>
<keyword evidence="3" id="KW-0808">Transferase</keyword>
<dbReference type="GO" id="GO:0035556">
    <property type="term" value="P:intracellular signal transduction"/>
    <property type="evidence" value="ECO:0007669"/>
    <property type="project" value="TreeGrafter"/>
</dbReference>
<dbReference type="AlphaFoldDB" id="A0A8H7BFS0"/>
<feature type="region of interest" description="Disordered" evidence="10">
    <location>
        <begin position="408"/>
        <end position="434"/>
    </location>
</feature>
<organism evidence="13 14">
    <name type="scientific">Apophysomyces ossiformis</name>
    <dbReference type="NCBI Taxonomy" id="679940"/>
    <lineage>
        <taxon>Eukaryota</taxon>
        <taxon>Fungi</taxon>
        <taxon>Fungi incertae sedis</taxon>
        <taxon>Mucoromycota</taxon>
        <taxon>Mucoromycotina</taxon>
        <taxon>Mucoromycetes</taxon>
        <taxon>Mucorales</taxon>
        <taxon>Mucorineae</taxon>
        <taxon>Mucoraceae</taxon>
        <taxon>Apophysomyces</taxon>
    </lineage>
</organism>
<evidence type="ECO:0000313" key="14">
    <source>
        <dbReference type="Proteomes" id="UP000605846"/>
    </source>
</evidence>
<dbReference type="OrthoDB" id="354826at2759"/>
<dbReference type="Gene3D" id="1.10.510.10">
    <property type="entry name" value="Transferase(Phosphotransferase) domain 1"/>
    <property type="match status" value="1"/>
</dbReference>
<dbReference type="GO" id="GO:0005524">
    <property type="term" value="F:ATP binding"/>
    <property type="evidence" value="ECO:0007669"/>
    <property type="project" value="UniProtKB-UniRule"/>
</dbReference>
<feature type="compositionally biased region" description="Polar residues" evidence="10">
    <location>
        <begin position="408"/>
        <end position="418"/>
    </location>
</feature>
<dbReference type="InterPro" id="IPR008271">
    <property type="entry name" value="Ser/Thr_kinase_AS"/>
</dbReference>
<reference evidence="13" key="1">
    <citation type="submission" date="2020-01" db="EMBL/GenBank/DDBJ databases">
        <title>Genome Sequencing of Three Apophysomyces-Like Fungal Strains Confirms a Novel Fungal Genus in the Mucoromycota with divergent Burkholderia-like Endosymbiotic Bacteria.</title>
        <authorList>
            <person name="Stajich J.E."/>
            <person name="Macias A.M."/>
            <person name="Carter-House D."/>
            <person name="Lovett B."/>
            <person name="Kasson L.R."/>
            <person name="Berry K."/>
            <person name="Grigoriev I."/>
            <person name="Chang Y."/>
            <person name="Spatafora J."/>
            <person name="Kasson M.T."/>
        </authorList>
    </citation>
    <scope>NUCLEOTIDE SEQUENCE</scope>
    <source>
        <strain evidence="13">NRRL A-21654</strain>
    </source>
</reference>
<feature type="binding site" evidence="9">
    <location>
        <position position="45"/>
    </location>
    <ligand>
        <name>ATP</name>
        <dbReference type="ChEBI" id="CHEBI:30616"/>
    </ligand>
</feature>
<dbReference type="Pfam" id="PF00069">
    <property type="entry name" value="Pkinase"/>
    <property type="match status" value="1"/>
</dbReference>
<keyword evidence="2" id="KW-0723">Serine/threonine-protein kinase</keyword>
<dbReference type="PROSITE" id="PS51285">
    <property type="entry name" value="AGC_KINASE_CTER"/>
    <property type="match status" value="1"/>
</dbReference>
<dbReference type="InterPro" id="IPR050236">
    <property type="entry name" value="Ser_Thr_kinase_AGC"/>
</dbReference>
<dbReference type="InterPro" id="IPR000719">
    <property type="entry name" value="Prot_kinase_dom"/>
</dbReference>
<keyword evidence="14" id="KW-1185">Reference proteome</keyword>
<evidence type="ECO:0000256" key="5">
    <source>
        <dbReference type="ARBA" id="ARBA00022777"/>
    </source>
</evidence>
<protein>
    <recommendedName>
        <fullName evidence="1">non-specific serine/threonine protein kinase</fullName>
        <ecNumber evidence="1">2.7.11.1</ecNumber>
    </recommendedName>
</protein>
<proteinExistence type="predicted"/>
<evidence type="ECO:0000259" key="11">
    <source>
        <dbReference type="PROSITE" id="PS50011"/>
    </source>
</evidence>
<comment type="catalytic activity">
    <reaction evidence="7">
        <text>L-threonyl-[protein] + ATP = O-phospho-L-threonyl-[protein] + ADP + H(+)</text>
        <dbReference type="Rhea" id="RHEA:46608"/>
        <dbReference type="Rhea" id="RHEA-COMP:11060"/>
        <dbReference type="Rhea" id="RHEA-COMP:11605"/>
        <dbReference type="ChEBI" id="CHEBI:15378"/>
        <dbReference type="ChEBI" id="CHEBI:30013"/>
        <dbReference type="ChEBI" id="CHEBI:30616"/>
        <dbReference type="ChEBI" id="CHEBI:61977"/>
        <dbReference type="ChEBI" id="CHEBI:456216"/>
        <dbReference type="EC" id="2.7.11.1"/>
    </reaction>
</comment>
<dbReference type="FunFam" id="3.30.200.20:FF:000354">
    <property type="entry name" value="AGC/YANK protein kinase"/>
    <property type="match status" value="1"/>
</dbReference>
<dbReference type="GO" id="GO:0004674">
    <property type="term" value="F:protein serine/threonine kinase activity"/>
    <property type="evidence" value="ECO:0007669"/>
    <property type="project" value="UniProtKB-KW"/>
</dbReference>